<reference evidence="7 8" key="1">
    <citation type="journal article" date="2024" name="Commun. Biol.">
        <title>Comparative genomic analysis of thermophilic fungi reveals convergent evolutionary adaptations and gene losses.</title>
        <authorList>
            <person name="Steindorff A.S."/>
            <person name="Aguilar-Pontes M.V."/>
            <person name="Robinson A.J."/>
            <person name="Andreopoulos B."/>
            <person name="LaButti K."/>
            <person name="Kuo A."/>
            <person name="Mondo S."/>
            <person name="Riley R."/>
            <person name="Otillar R."/>
            <person name="Haridas S."/>
            <person name="Lipzen A."/>
            <person name="Grimwood J."/>
            <person name="Schmutz J."/>
            <person name="Clum A."/>
            <person name="Reid I.D."/>
            <person name="Moisan M.C."/>
            <person name="Butler G."/>
            <person name="Nguyen T.T.M."/>
            <person name="Dewar K."/>
            <person name="Conant G."/>
            <person name="Drula E."/>
            <person name="Henrissat B."/>
            <person name="Hansel C."/>
            <person name="Singer S."/>
            <person name="Hutchinson M.I."/>
            <person name="de Vries R.P."/>
            <person name="Natvig D.O."/>
            <person name="Powell A.J."/>
            <person name="Tsang A."/>
            <person name="Grigoriev I.V."/>
        </authorList>
    </citation>
    <scope>NUCLEOTIDE SEQUENCE [LARGE SCALE GENOMIC DNA]</scope>
    <source>
        <strain evidence="7 8">ATCC 24622</strain>
    </source>
</reference>
<dbReference type="PIRSF" id="PIRSF006060">
    <property type="entry name" value="AA_transporter"/>
    <property type="match status" value="1"/>
</dbReference>
<feature type="transmembrane region" description="Helical" evidence="6">
    <location>
        <begin position="328"/>
        <end position="350"/>
    </location>
</feature>
<accession>A0ABR3XBX4</accession>
<feature type="transmembrane region" description="Helical" evidence="6">
    <location>
        <begin position="449"/>
        <end position="471"/>
    </location>
</feature>
<keyword evidence="8" id="KW-1185">Reference proteome</keyword>
<gene>
    <name evidence="7" type="ORF">VTK73DRAFT_1085</name>
</gene>
<feature type="transmembrane region" description="Helical" evidence="6">
    <location>
        <begin position="477"/>
        <end position="498"/>
    </location>
</feature>
<dbReference type="InterPro" id="IPR002293">
    <property type="entry name" value="AA/rel_permease1"/>
</dbReference>
<dbReference type="PANTHER" id="PTHR45649:SF11">
    <property type="entry name" value="TRANSPORTER, PUTATIVE (EUROFUNG)-RELATED"/>
    <property type="match status" value="1"/>
</dbReference>
<name>A0ABR3XBX4_9PEZI</name>
<dbReference type="InterPro" id="IPR004840">
    <property type="entry name" value="Amino_acid_permease_CS"/>
</dbReference>
<evidence type="ECO:0000313" key="7">
    <source>
        <dbReference type="EMBL" id="KAL1873124.1"/>
    </source>
</evidence>
<feature type="transmembrane region" description="Helical" evidence="6">
    <location>
        <begin position="173"/>
        <end position="194"/>
    </location>
</feature>
<evidence type="ECO:0000256" key="3">
    <source>
        <dbReference type="ARBA" id="ARBA00022692"/>
    </source>
</evidence>
<sequence>MSSDTVERTASAPALIEEGMKKPILTKDQLELQAQGHIEEMPRQFTLLAAVGLAFSITNSWVAISATFQQPLTAGGGPGTVFALLVASIACFLITAGLAELASAFPTSGGQYHFTFMLATPGTKAFAAFVTGWLSVIAWILCTAASAIYAAQMVAYLVAYYKPNFEPQQYQIWLIYAGIVLLCFFVLTVFPSFLAPLEQMFFFCSIIAFLVFFITILATSPTKNPPKAVFVDFNNQCGWSDGVAFLLACGTAMYTFIGTDSVVHIAEEIPSPTLKVPRTMCLTMVIGIATSMPWCIALLFSGGDLESLRNSSQPIQTMFLAATRSHGASTFFTCWFLFIYFGATLSCLAATGRQAWAFSRDGGLPFSQWNSYISPNRQMPANATLFCSLVIIVYGLIYVGSTLAFNSFVNASILVMNVSYVVPQAISLYRGRDKVLPERAFDLGAFGPYINGFSIIWVTVFAVLFCFPVTSPTTVQSMNYVSVVVVGVVVVILGGWYGGKRRTFTGPKALVLLGGDEDSRIIVGQDLHLNSVEAPKK</sequence>
<feature type="transmembrane region" description="Helical" evidence="6">
    <location>
        <begin position="383"/>
        <end position="405"/>
    </location>
</feature>
<evidence type="ECO:0000256" key="2">
    <source>
        <dbReference type="ARBA" id="ARBA00022448"/>
    </source>
</evidence>
<feature type="transmembrane region" description="Helical" evidence="6">
    <location>
        <begin position="411"/>
        <end position="429"/>
    </location>
</feature>
<keyword evidence="2" id="KW-0813">Transport</keyword>
<feature type="transmembrane region" description="Helical" evidence="6">
    <location>
        <begin position="200"/>
        <end position="218"/>
    </location>
</feature>
<evidence type="ECO:0000256" key="1">
    <source>
        <dbReference type="ARBA" id="ARBA00004141"/>
    </source>
</evidence>
<dbReference type="PANTHER" id="PTHR45649">
    <property type="entry name" value="AMINO-ACID PERMEASE BAT1"/>
    <property type="match status" value="1"/>
</dbReference>
<comment type="caution">
    <text evidence="7">The sequence shown here is derived from an EMBL/GenBank/DDBJ whole genome shotgun (WGS) entry which is preliminary data.</text>
</comment>
<keyword evidence="5 6" id="KW-0472">Membrane</keyword>
<feature type="transmembrane region" description="Helical" evidence="6">
    <location>
        <begin position="281"/>
        <end position="300"/>
    </location>
</feature>
<protein>
    <recommendedName>
        <fullName evidence="9">Amino acid transporter</fullName>
    </recommendedName>
</protein>
<feature type="transmembrane region" description="Helical" evidence="6">
    <location>
        <begin position="45"/>
        <end position="68"/>
    </location>
</feature>
<dbReference type="Proteomes" id="UP001586593">
    <property type="component" value="Unassembled WGS sequence"/>
</dbReference>
<keyword evidence="4 6" id="KW-1133">Transmembrane helix</keyword>
<evidence type="ECO:0000256" key="4">
    <source>
        <dbReference type="ARBA" id="ARBA00022989"/>
    </source>
</evidence>
<dbReference type="EMBL" id="JAZHXJ010000125">
    <property type="protein sequence ID" value="KAL1873124.1"/>
    <property type="molecule type" value="Genomic_DNA"/>
</dbReference>
<feature type="transmembrane region" description="Helical" evidence="6">
    <location>
        <begin position="136"/>
        <end position="161"/>
    </location>
</feature>
<evidence type="ECO:0000256" key="5">
    <source>
        <dbReference type="ARBA" id="ARBA00023136"/>
    </source>
</evidence>
<organism evidence="7 8">
    <name type="scientific">Phialemonium thermophilum</name>
    <dbReference type="NCBI Taxonomy" id="223376"/>
    <lineage>
        <taxon>Eukaryota</taxon>
        <taxon>Fungi</taxon>
        <taxon>Dikarya</taxon>
        <taxon>Ascomycota</taxon>
        <taxon>Pezizomycotina</taxon>
        <taxon>Sordariomycetes</taxon>
        <taxon>Sordariomycetidae</taxon>
        <taxon>Cephalothecales</taxon>
        <taxon>Cephalothecaceae</taxon>
        <taxon>Phialemonium</taxon>
    </lineage>
</organism>
<feature type="transmembrane region" description="Helical" evidence="6">
    <location>
        <begin position="80"/>
        <end position="99"/>
    </location>
</feature>
<dbReference type="Pfam" id="PF13520">
    <property type="entry name" value="AA_permease_2"/>
    <property type="match status" value="1"/>
</dbReference>
<evidence type="ECO:0008006" key="9">
    <source>
        <dbReference type="Google" id="ProtNLM"/>
    </source>
</evidence>
<evidence type="ECO:0000256" key="6">
    <source>
        <dbReference type="SAM" id="Phobius"/>
    </source>
</evidence>
<keyword evidence="3 6" id="KW-0812">Transmembrane</keyword>
<evidence type="ECO:0000313" key="8">
    <source>
        <dbReference type="Proteomes" id="UP001586593"/>
    </source>
</evidence>
<dbReference type="PROSITE" id="PS00218">
    <property type="entry name" value="AMINO_ACID_PERMEASE_1"/>
    <property type="match status" value="1"/>
</dbReference>
<comment type="subcellular location">
    <subcellularLocation>
        <location evidence="1">Membrane</location>
        <topology evidence="1">Multi-pass membrane protein</topology>
    </subcellularLocation>
</comment>
<dbReference type="Gene3D" id="1.20.1740.10">
    <property type="entry name" value="Amino acid/polyamine transporter I"/>
    <property type="match status" value="1"/>
</dbReference>
<proteinExistence type="predicted"/>